<dbReference type="GO" id="GO:0005979">
    <property type="term" value="P:regulation of glycogen biosynthetic process"/>
    <property type="evidence" value="ECO:0007669"/>
    <property type="project" value="TreeGrafter"/>
</dbReference>
<dbReference type="InterPro" id="IPR050782">
    <property type="entry name" value="PP1_regulatory_subunit_3"/>
</dbReference>
<dbReference type="PANTHER" id="PTHR12307">
    <property type="entry name" value="PROTEIN PHOSPHATASE 1 REGULATORY SUBUNIT"/>
    <property type="match status" value="1"/>
</dbReference>
<evidence type="ECO:0000256" key="1">
    <source>
        <dbReference type="SAM" id="MobiDB-lite"/>
    </source>
</evidence>
<proteinExistence type="predicted"/>
<feature type="region of interest" description="Disordered" evidence="1">
    <location>
        <begin position="50"/>
        <end position="70"/>
    </location>
</feature>
<sequence length="299" mass="34429">MSFKIHPFPTNRNVKEQVELCMPRSLSYINNLYQNTQLVEGFGERRTHNTFAKDQQGSKHLPRTQSTANTSCDPQLRPIMRRRTKSLPSSPERKIATKCHPRCHRVRFADSLGLELAEVKVFNAADYPSIPLHVLSRLSINSDLCCSQDLVFAIQFLQPDFQSPAESEGFTERLQRNSVCLEHVVSSEELGISGTIRVVNLAFEKYVSVRYSFTDWKTYYEVSATWKKSKDASSDVFSFGIPLPPYLQHICSAVQIAIRYQAAGKEYWDNNEGKNYSFTYKSHVLKMPRDMEQSWIHFI</sequence>
<dbReference type="Proteomes" id="UP001295444">
    <property type="component" value="Chromosome 06"/>
</dbReference>
<dbReference type="Gene3D" id="2.60.40.2440">
    <property type="entry name" value="Carbohydrate binding type-21 domain"/>
    <property type="match status" value="1"/>
</dbReference>
<dbReference type="Pfam" id="PF03370">
    <property type="entry name" value="CBM_21"/>
    <property type="match status" value="1"/>
</dbReference>
<dbReference type="InterPro" id="IPR005036">
    <property type="entry name" value="CBM21_dom"/>
</dbReference>
<gene>
    <name evidence="3" type="ORF">PECUL_23A037736</name>
</gene>
<keyword evidence="4" id="KW-1185">Reference proteome</keyword>
<dbReference type="GO" id="GO:0008157">
    <property type="term" value="F:protein phosphatase 1 binding"/>
    <property type="evidence" value="ECO:0007669"/>
    <property type="project" value="TreeGrafter"/>
</dbReference>
<dbReference type="EMBL" id="OW240917">
    <property type="protein sequence ID" value="CAH2303192.1"/>
    <property type="molecule type" value="Genomic_DNA"/>
</dbReference>
<protein>
    <submittedName>
        <fullName evidence="3">Phosphatase 1 regulatory subunit 3D</fullName>
    </submittedName>
</protein>
<reference evidence="3" key="1">
    <citation type="submission" date="2022-03" db="EMBL/GenBank/DDBJ databases">
        <authorList>
            <person name="Alioto T."/>
            <person name="Alioto T."/>
            <person name="Gomez Garrido J."/>
        </authorList>
    </citation>
    <scope>NUCLEOTIDE SEQUENCE</scope>
</reference>
<dbReference type="PROSITE" id="PS51159">
    <property type="entry name" value="CBM21"/>
    <property type="match status" value="1"/>
</dbReference>
<evidence type="ECO:0000313" key="3">
    <source>
        <dbReference type="EMBL" id="CAH2303192.1"/>
    </source>
</evidence>
<organism evidence="3 4">
    <name type="scientific">Pelobates cultripes</name>
    <name type="common">Western spadefoot toad</name>
    <dbReference type="NCBI Taxonomy" id="61616"/>
    <lineage>
        <taxon>Eukaryota</taxon>
        <taxon>Metazoa</taxon>
        <taxon>Chordata</taxon>
        <taxon>Craniata</taxon>
        <taxon>Vertebrata</taxon>
        <taxon>Euteleostomi</taxon>
        <taxon>Amphibia</taxon>
        <taxon>Batrachia</taxon>
        <taxon>Anura</taxon>
        <taxon>Pelobatoidea</taxon>
        <taxon>Pelobatidae</taxon>
        <taxon>Pelobates</taxon>
    </lineage>
</organism>
<dbReference type="AlphaFoldDB" id="A0AAD1WG71"/>
<evidence type="ECO:0000313" key="4">
    <source>
        <dbReference type="Proteomes" id="UP001295444"/>
    </source>
</evidence>
<dbReference type="GO" id="GO:0000164">
    <property type="term" value="C:protein phosphatase type 1 complex"/>
    <property type="evidence" value="ECO:0007669"/>
    <property type="project" value="TreeGrafter"/>
</dbReference>
<dbReference type="GO" id="GO:2001069">
    <property type="term" value="F:glycogen binding"/>
    <property type="evidence" value="ECO:0007669"/>
    <property type="project" value="TreeGrafter"/>
</dbReference>
<accession>A0AAD1WG71</accession>
<dbReference type="PANTHER" id="PTHR12307:SF4">
    <property type="entry name" value="PROTEIN PHOSPHATASE 1 REGULATORY SUBUNIT 3D"/>
    <property type="match status" value="1"/>
</dbReference>
<evidence type="ECO:0000259" key="2">
    <source>
        <dbReference type="PROSITE" id="PS51159"/>
    </source>
</evidence>
<dbReference type="InterPro" id="IPR038175">
    <property type="entry name" value="CBM21_dom_sf"/>
</dbReference>
<name>A0AAD1WG71_PELCU</name>
<feature type="domain" description="CBM21" evidence="2">
    <location>
        <begin position="171"/>
        <end position="279"/>
    </location>
</feature>